<keyword evidence="1" id="KW-0812">Transmembrane</keyword>
<comment type="caution">
    <text evidence="2">The sequence shown here is derived from an EMBL/GenBank/DDBJ whole genome shotgun (WGS) entry which is preliminary data.</text>
</comment>
<name>X1NCA3_9ZZZZ</name>
<reference evidence="2" key="1">
    <citation type="journal article" date="2014" name="Front. Microbiol.">
        <title>High frequency of phylogenetically diverse reductive dehalogenase-homologous genes in deep subseafloor sedimentary metagenomes.</title>
        <authorList>
            <person name="Kawai M."/>
            <person name="Futagami T."/>
            <person name="Toyoda A."/>
            <person name="Takaki Y."/>
            <person name="Nishi S."/>
            <person name="Hori S."/>
            <person name="Arai W."/>
            <person name="Tsubouchi T."/>
            <person name="Morono Y."/>
            <person name="Uchiyama I."/>
            <person name="Ito T."/>
            <person name="Fujiyama A."/>
            <person name="Inagaki F."/>
            <person name="Takami H."/>
        </authorList>
    </citation>
    <scope>NUCLEOTIDE SEQUENCE</scope>
    <source>
        <strain evidence="2">Expedition CK06-06</strain>
    </source>
</reference>
<keyword evidence="1" id="KW-0472">Membrane</keyword>
<dbReference type="EMBL" id="BARV01027821">
    <property type="protein sequence ID" value="GAI41642.1"/>
    <property type="molecule type" value="Genomic_DNA"/>
</dbReference>
<protein>
    <recommendedName>
        <fullName evidence="3">O-antigen polymerase</fullName>
    </recommendedName>
</protein>
<gene>
    <name evidence="2" type="ORF">S06H3_44691</name>
</gene>
<dbReference type="AlphaFoldDB" id="X1NCA3"/>
<feature type="transmembrane region" description="Helical" evidence="1">
    <location>
        <begin position="73"/>
        <end position="92"/>
    </location>
</feature>
<keyword evidence="1" id="KW-1133">Transmembrane helix</keyword>
<feature type="transmembrane region" description="Helical" evidence="1">
    <location>
        <begin position="12"/>
        <end position="32"/>
    </location>
</feature>
<accession>X1NCA3</accession>
<feature type="transmembrane region" description="Helical" evidence="1">
    <location>
        <begin position="44"/>
        <end position="61"/>
    </location>
</feature>
<evidence type="ECO:0000256" key="1">
    <source>
        <dbReference type="SAM" id="Phobius"/>
    </source>
</evidence>
<feature type="non-terminal residue" evidence="2">
    <location>
        <position position="1"/>
    </location>
</feature>
<proteinExistence type="predicted"/>
<organism evidence="2">
    <name type="scientific">marine sediment metagenome</name>
    <dbReference type="NCBI Taxonomy" id="412755"/>
    <lineage>
        <taxon>unclassified sequences</taxon>
        <taxon>metagenomes</taxon>
        <taxon>ecological metagenomes</taxon>
    </lineage>
</organism>
<evidence type="ECO:0000313" key="2">
    <source>
        <dbReference type="EMBL" id="GAI41642.1"/>
    </source>
</evidence>
<sequence>LMDPHNLLLEIVLRYGAIAMILFVICWLWILVRGFLPRRPVADWRAAFGLTVVMLFPVLGVVPSSTLRYHVTWLYLVAASCITAETVAANGAGRPTLGMVRDAVTQLERSAGSTGAA</sequence>
<evidence type="ECO:0008006" key="3">
    <source>
        <dbReference type="Google" id="ProtNLM"/>
    </source>
</evidence>